<keyword evidence="4" id="KW-0862">Zinc</keyword>
<dbReference type="PANTHER" id="PTHR19430">
    <property type="entry name" value="PROTEIN BEX1-RELATED"/>
    <property type="match status" value="1"/>
</dbReference>
<evidence type="ECO:0000313" key="7">
    <source>
        <dbReference type="Proteomes" id="UP000326062"/>
    </source>
</evidence>
<dbReference type="GO" id="GO:0005102">
    <property type="term" value="F:signaling receptor binding"/>
    <property type="evidence" value="ECO:0007669"/>
    <property type="project" value="TreeGrafter"/>
</dbReference>
<accession>A0A5J5MIB0</accession>
<reference evidence="6 7" key="1">
    <citation type="submission" date="2019-06" db="EMBL/GenBank/DDBJ databases">
        <title>Discovery of a novel chromosome fission-fusion reversal in muntjac.</title>
        <authorList>
            <person name="Mudd A.B."/>
            <person name="Bredeson J.V."/>
            <person name="Baum R."/>
            <person name="Hockemeyer D."/>
            <person name="Rokhsar D.S."/>
        </authorList>
    </citation>
    <scope>NUCLEOTIDE SEQUENCE [LARGE SCALE GENOMIC DNA]</scope>
    <source>
        <strain evidence="6">UCam_UCB_Mr</strain>
        <tissue evidence="6">Fibroblast cell line</tissue>
    </source>
</reference>
<dbReference type="GO" id="GO:0005829">
    <property type="term" value="C:cytosol"/>
    <property type="evidence" value="ECO:0007669"/>
    <property type="project" value="TreeGrafter"/>
</dbReference>
<sequence length="132" mass="15001">MANIHQGNKDMEQPVQNGEGHPLGGGEGHQPERNHRWGQACRLAPNSQCSSILSRVNNGMDGDGDDMEVFMEEMREIRRKLWELQFRNCLHILMGALSNHHDHHDEFCPGSCHFHEIITAIPTVVLFFLAFS</sequence>
<evidence type="ECO:0000256" key="1">
    <source>
        <dbReference type="ARBA" id="ARBA00004496"/>
    </source>
</evidence>
<protein>
    <submittedName>
        <fullName evidence="6">Uncharacterized protein</fullName>
    </submittedName>
</protein>
<keyword evidence="7" id="KW-1185">Reference proteome</keyword>
<proteinExistence type="inferred from homology"/>
<name>A0A5J5MIB0_MUNRE</name>
<comment type="similarity">
    <text evidence="2">Belongs to the BEX family.</text>
</comment>
<dbReference type="PANTHER" id="PTHR19430:SF1">
    <property type="entry name" value="PROTEIN BEX3"/>
    <property type="match status" value="1"/>
</dbReference>
<evidence type="ECO:0000313" key="6">
    <source>
        <dbReference type="EMBL" id="KAB0379933.1"/>
    </source>
</evidence>
<dbReference type="InterPro" id="IPR007623">
    <property type="entry name" value="BEX"/>
</dbReference>
<evidence type="ECO:0000256" key="3">
    <source>
        <dbReference type="ARBA" id="ARBA00022490"/>
    </source>
</evidence>
<gene>
    <name evidence="6" type="ORF">FD755_007717</name>
</gene>
<evidence type="ECO:0000256" key="4">
    <source>
        <dbReference type="ARBA" id="ARBA00022833"/>
    </source>
</evidence>
<dbReference type="EMBL" id="VCEB01000003">
    <property type="protein sequence ID" value="KAB0379933.1"/>
    <property type="molecule type" value="Genomic_DNA"/>
</dbReference>
<dbReference type="Pfam" id="PF04538">
    <property type="entry name" value="BEX"/>
    <property type="match status" value="1"/>
</dbReference>
<keyword evidence="3" id="KW-0963">Cytoplasm</keyword>
<evidence type="ECO:0000256" key="5">
    <source>
        <dbReference type="SAM" id="MobiDB-lite"/>
    </source>
</evidence>
<feature type="region of interest" description="Disordered" evidence="5">
    <location>
        <begin position="1"/>
        <end position="37"/>
    </location>
</feature>
<comment type="caution">
    <text evidence="6">The sequence shown here is derived from an EMBL/GenBank/DDBJ whole genome shotgun (WGS) entry which is preliminary data.</text>
</comment>
<organism evidence="6 7">
    <name type="scientific">Muntiacus reevesi</name>
    <name type="common">Reeves' muntjac</name>
    <name type="synonym">Cervus reevesi</name>
    <dbReference type="NCBI Taxonomy" id="9886"/>
    <lineage>
        <taxon>Eukaryota</taxon>
        <taxon>Metazoa</taxon>
        <taxon>Chordata</taxon>
        <taxon>Craniata</taxon>
        <taxon>Vertebrata</taxon>
        <taxon>Euteleostomi</taxon>
        <taxon>Mammalia</taxon>
        <taxon>Eutheria</taxon>
        <taxon>Laurasiatheria</taxon>
        <taxon>Artiodactyla</taxon>
        <taxon>Ruminantia</taxon>
        <taxon>Pecora</taxon>
        <taxon>Cervidae</taxon>
        <taxon>Muntiacinae</taxon>
        <taxon>Muntiacus</taxon>
    </lineage>
</organism>
<dbReference type="InterPro" id="IPR021156">
    <property type="entry name" value="TF_A-like/BEX"/>
</dbReference>
<dbReference type="GO" id="GO:0007165">
    <property type="term" value="P:signal transduction"/>
    <property type="evidence" value="ECO:0007669"/>
    <property type="project" value="TreeGrafter"/>
</dbReference>
<dbReference type="Proteomes" id="UP000326062">
    <property type="component" value="Chromosome 3"/>
</dbReference>
<dbReference type="AlphaFoldDB" id="A0A5J5MIB0"/>
<evidence type="ECO:0000256" key="2">
    <source>
        <dbReference type="ARBA" id="ARBA00010976"/>
    </source>
</evidence>
<comment type="subcellular location">
    <subcellularLocation>
        <location evidence="1">Cytoplasm</location>
    </subcellularLocation>
</comment>